<sequence>MIRLGKQVLCLILFLNVLCIGSNVIAHPHVFIVQRLNIVFDNKGLSGFWVEWNFDEMFSSMIAPIIPPFSLPKTGPHLLRMEIDL</sequence>
<proteinExistence type="predicted"/>
<protein>
    <submittedName>
        <fullName evidence="1">DUF1007 family protein</fullName>
    </submittedName>
</protein>
<dbReference type="InterPro" id="IPR010412">
    <property type="entry name" value="DUF1007"/>
</dbReference>
<accession>A0A8J6N5T9</accession>
<organism evidence="1 2">
    <name type="scientific">Candidatus Desulfaltia bathyphila</name>
    <dbReference type="NCBI Taxonomy" id="2841697"/>
    <lineage>
        <taxon>Bacteria</taxon>
        <taxon>Pseudomonadati</taxon>
        <taxon>Thermodesulfobacteriota</taxon>
        <taxon>Desulfobacteria</taxon>
        <taxon>Desulfobacterales</taxon>
        <taxon>Desulfobacterales incertae sedis</taxon>
        <taxon>Candidatus Desulfaltia</taxon>
    </lineage>
</organism>
<evidence type="ECO:0000313" key="2">
    <source>
        <dbReference type="Proteomes" id="UP000603545"/>
    </source>
</evidence>
<gene>
    <name evidence="1" type="ORF">H8E80_08000</name>
</gene>
<reference evidence="1 2" key="1">
    <citation type="submission" date="2020-08" db="EMBL/GenBank/DDBJ databases">
        <title>Bridging the membrane lipid divide: bacteria of the FCB group superphylum have the potential to synthesize archaeal ether lipids.</title>
        <authorList>
            <person name="Villanueva L."/>
            <person name="Von Meijenfeldt F.A.B."/>
            <person name="Westbye A.B."/>
            <person name="Yadav S."/>
            <person name="Hopmans E.C."/>
            <person name="Dutilh B.E."/>
            <person name="Sinninghe Damste J.S."/>
        </authorList>
    </citation>
    <scope>NUCLEOTIDE SEQUENCE [LARGE SCALE GENOMIC DNA]</scope>
    <source>
        <strain evidence="1">NIOZ-UU82</strain>
    </source>
</reference>
<evidence type="ECO:0000313" key="1">
    <source>
        <dbReference type="EMBL" id="MBC8199969.1"/>
    </source>
</evidence>
<dbReference type="Proteomes" id="UP000603545">
    <property type="component" value="Unassembled WGS sequence"/>
</dbReference>
<dbReference type="AlphaFoldDB" id="A0A8J6N5T9"/>
<comment type="caution">
    <text evidence="1">The sequence shown here is derived from an EMBL/GenBank/DDBJ whole genome shotgun (WGS) entry which is preliminary data.</text>
</comment>
<dbReference type="EMBL" id="JACNLL010000072">
    <property type="protein sequence ID" value="MBC8199969.1"/>
    <property type="molecule type" value="Genomic_DNA"/>
</dbReference>
<dbReference type="Pfam" id="PF06226">
    <property type="entry name" value="DUF1007"/>
    <property type="match status" value="1"/>
</dbReference>
<name>A0A8J6N5T9_9BACT</name>